<evidence type="ECO:0000256" key="5">
    <source>
        <dbReference type="ARBA" id="ARBA00022989"/>
    </source>
</evidence>
<evidence type="ECO:0000256" key="1">
    <source>
        <dbReference type="ARBA" id="ARBA00022475"/>
    </source>
</evidence>
<sequence length="121" mass="13605">IPKFLGIICSENEGIVFGFAQGKNNILIFFSIAAIGAILWFYKSFDGTALYSNIAFGMILSGAIGNLWDRIFYHHVRDFIDLHLGMGYHWPTFNIADSLICIGVGLLFCEALFYKKKTRKG</sequence>
<proteinExistence type="inferred from homology"/>
<keyword evidence="5 7" id="KW-1133">Transmembrane helix</keyword>
<keyword evidence="6 7" id="KW-0472">Membrane</keyword>
<protein>
    <recommendedName>
        <fullName evidence="9">Lipoprotein signal peptidase</fullName>
    </recommendedName>
</protein>
<evidence type="ECO:0000256" key="6">
    <source>
        <dbReference type="ARBA" id="ARBA00023136"/>
    </source>
</evidence>
<feature type="transmembrane region" description="Helical" evidence="7">
    <location>
        <begin position="49"/>
        <end position="68"/>
    </location>
</feature>
<keyword evidence="3 7" id="KW-0812">Transmembrane</keyword>
<name>A0A0F9IY96_9ZZZZ</name>
<dbReference type="GO" id="GO:0016020">
    <property type="term" value="C:membrane"/>
    <property type="evidence" value="ECO:0007669"/>
    <property type="project" value="InterPro"/>
</dbReference>
<gene>
    <name evidence="8" type="ORF">LCGC14_1888820</name>
</gene>
<keyword evidence="1" id="KW-1003">Cell membrane</keyword>
<organism evidence="8">
    <name type="scientific">marine sediment metagenome</name>
    <dbReference type="NCBI Taxonomy" id="412755"/>
    <lineage>
        <taxon>unclassified sequences</taxon>
        <taxon>metagenomes</taxon>
        <taxon>ecological metagenomes</taxon>
    </lineage>
</organism>
<evidence type="ECO:0000256" key="2">
    <source>
        <dbReference type="ARBA" id="ARBA00022670"/>
    </source>
</evidence>
<evidence type="ECO:0000313" key="8">
    <source>
        <dbReference type="EMBL" id="KKL92022.1"/>
    </source>
</evidence>
<dbReference type="GO" id="GO:0006508">
    <property type="term" value="P:proteolysis"/>
    <property type="evidence" value="ECO:0007669"/>
    <property type="project" value="UniProtKB-KW"/>
</dbReference>
<dbReference type="PANTHER" id="PTHR33695:SF1">
    <property type="entry name" value="LIPOPROTEIN SIGNAL PEPTIDASE"/>
    <property type="match status" value="1"/>
</dbReference>
<keyword evidence="2" id="KW-0645">Protease</keyword>
<dbReference type="GO" id="GO:0004190">
    <property type="term" value="F:aspartic-type endopeptidase activity"/>
    <property type="evidence" value="ECO:0007669"/>
    <property type="project" value="InterPro"/>
</dbReference>
<dbReference type="HAMAP" id="MF_00161">
    <property type="entry name" value="LspA"/>
    <property type="match status" value="1"/>
</dbReference>
<reference evidence="8" key="1">
    <citation type="journal article" date="2015" name="Nature">
        <title>Complex archaea that bridge the gap between prokaryotes and eukaryotes.</title>
        <authorList>
            <person name="Spang A."/>
            <person name="Saw J.H."/>
            <person name="Jorgensen S.L."/>
            <person name="Zaremba-Niedzwiedzka K."/>
            <person name="Martijn J."/>
            <person name="Lind A.E."/>
            <person name="van Eijk R."/>
            <person name="Schleper C."/>
            <person name="Guy L."/>
            <person name="Ettema T.J."/>
        </authorList>
    </citation>
    <scope>NUCLEOTIDE SEQUENCE</scope>
</reference>
<dbReference type="AlphaFoldDB" id="A0A0F9IY96"/>
<evidence type="ECO:0000256" key="3">
    <source>
        <dbReference type="ARBA" id="ARBA00022692"/>
    </source>
</evidence>
<evidence type="ECO:0000256" key="7">
    <source>
        <dbReference type="SAM" id="Phobius"/>
    </source>
</evidence>
<dbReference type="PRINTS" id="PR00781">
    <property type="entry name" value="LIPOSIGPTASE"/>
</dbReference>
<accession>A0A0F9IY96</accession>
<dbReference type="NCBIfam" id="TIGR00077">
    <property type="entry name" value="lspA"/>
    <property type="match status" value="1"/>
</dbReference>
<keyword evidence="4" id="KW-0378">Hydrolase</keyword>
<dbReference type="EMBL" id="LAZR01019578">
    <property type="protein sequence ID" value="KKL92022.1"/>
    <property type="molecule type" value="Genomic_DNA"/>
</dbReference>
<comment type="caution">
    <text evidence="8">The sequence shown here is derived from an EMBL/GenBank/DDBJ whole genome shotgun (WGS) entry which is preliminary data.</text>
</comment>
<feature type="non-terminal residue" evidence="8">
    <location>
        <position position="1"/>
    </location>
</feature>
<dbReference type="InterPro" id="IPR001872">
    <property type="entry name" value="Peptidase_A8"/>
</dbReference>
<evidence type="ECO:0008006" key="9">
    <source>
        <dbReference type="Google" id="ProtNLM"/>
    </source>
</evidence>
<feature type="transmembrane region" description="Helical" evidence="7">
    <location>
        <begin position="88"/>
        <end position="114"/>
    </location>
</feature>
<dbReference type="Pfam" id="PF01252">
    <property type="entry name" value="Peptidase_A8"/>
    <property type="match status" value="1"/>
</dbReference>
<feature type="transmembrane region" description="Helical" evidence="7">
    <location>
        <begin position="26"/>
        <end position="42"/>
    </location>
</feature>
<dbReference type="PANTHER" id="PTHR33695">
    <property type="entry name" value="LIPOPROTEIN SIGNAL PEPTIDASE"/>
    <property type="match status" value="1"/>
</dbReference>
<evidence type="ECO:0000256" key="4">
    <source>
        <dbReference type="ARBA" id="ARBA00022801"/>
    </source>
</evidence>